<reference evidence="7" key="2">
    <citation type="submission" date="2025-08" db="UniProtKB">
        <authorList>
            <consortium name="RefSeq"/>
        </authorList>
    </citation>
    <scope>IDENTIFICATION</scope>
    <source>
        <tissue evidence="7">Leaf</tissue>
    </source>
</reference>
<dbReference type="STRING" id="4096.A0A1U7WWU2"/>
<evidence type="ECO:0000259" key="4">
    <source>
        <dbReference type="Pfam" id="PF07727"/>
    </source>
</evidence>
<protein>
    <submittedName>
        <fullName evidence="7">Uncharacterized protein LOC104228028</fullName>
    </submittedName>
</protein>
<gene>
    <name evidence="7" type="primary">LOC104228028</name>
</gene>
<evidence type="ECO:0000256" key="2">
    <source>
        <dbReference type="ARBA" id="ARBA00022801"/>
    </source>
</evidence>
<reference evidence="6" key="1">
    <citation type="journal article" date="2013" name="Genome Biol.">
        <title>Reference genomes and transcriptomes of Nicotiana sylvestris and Nicotiana tomentosiformis.</title>
        <authorList>
            <person name="Sierro N."/>
            <person name="Battey J.N."/>
            <person name="Ouadi S."/>
            <person name="Bovet L."/>
            <person name="Goepfert S."/>
            <person name="Bakaher N."/>
            <person name="Peitsch M.C."/>
            <person name="Ivanov N.V."/>
        </authorList>
    </citation>
    <scope>NUCLEOTIDE SEQUENCE [LARGE SCALE GENOMIC DNA]</scope>
</reference>
<evidence type="ECO:0000256" key="3">
    <source>
        <dbReference type="SAM" id="MobiDB-lite"/>
    </source>
</evidence>
<evidence type="ECO:0000313" key="6">
    <source>
        <dbReference type="Proteomes" id="UP000189701"/>
    </source>
</evidence>
<dbReference type="InterPro" id="IPR057670">
    <property type="entry name" value="SH3_retrovirus"/>
</dbReference>
<feature type="region of interest" description="Disordered" evidence="3">
    <location>
        <begin position="172"/>
        <end position="234"/>
    </location>
</feature>
<keyword evidence="1" id="KW-0479">Metal-binding</keyword>
<dbReference type="PANTHER" id="PTHR42648">
    <property type="entry name" value="TRANSPOSASE, PUTATIVE-RELATED"/>
    <property type="match status" value="1"/>
</dbReference>
<evidence type="ECO:0000259" key="5">
    <source>
        <dbReference type="Pfam" id="PF25597"/>
    </source>
</evidence>
<proteinExistence type="predicted"/>
<dbReference type="Pfam" id="PF07727">
    <property type="entry name" value="RVT_2"/>
    <property type="match status" value="1"/>
</dbReference>
<sequence>MELNLKIQNSLSSVDHMGLTIFSLHLELHNKMEFCRKKEQNFRRHRRTMLISSGLPKNFWAKAINTACCLLNRCMIKPILKKTPYELLRGRKPNITNLRAFGCKYFMYNNGKEALGKFDDRSDEGIFLGYSPHSKAYKIFNKRTICVEENIDVIFDKSNNLAEKGLQDEDYDIGFTSDRDTKESDKDEYENHKEINSDHEEPEEDRATLTADHNNKATSIEPIPLGNSSGVQTRNKLDEQGNITGNKARLVVQAPRAWYERLSKFPLANNFIRGKVGNTLFLRSKGMNILIVQVYVDDIIFGSTNKAMCEEFAEMMGNEFEMSIMGELNFFLGL</sequence>
<accession>A0A1U7WWU2</accession>
<dbReference type="InterPro" id="IPR013103">
    <property type="entry name" value="RVT_2"/>
</dbReference>
<dbReference type="Proteomes" id="UP000189701">
    <property type="component" value="Unplaced"/>
</dbReference>
<feature type="compositionally biased region" description="Basic and acidic residues" evidence="3">
    <location>
        <begin position="177"/>
        <end position="199"/>
    </location>
</feature>
<dbReference type="RefSeq" id="XP_009778715.1">
    <property type="nucleotide sequence ID" value="XM_009780413.1"/>
</dbReference>
<keyword evidence="2" id="KW-0378">Hydrolase</keyword>
<dbReference type="InterPro" id="IPR012337">
    <property type="entry name" value="RNaseH-like_sf"/>
</dbReference>
<organism evidence="6 7">
    <name type="scientific">Nicotiana sylvestris</name>
    <name type="common">Wood tobacco</name>
    <name type="synonym">South American tobacco</name>
    <dbReference type="NCBI Taxonomy" id="4096"/>
    <lineage>
        <taxon>Eukaryota</taxon>
        <taxon>Viridiplantae</taxon>
        <taxon>Streptophyta</taxon>
        <taxon>Embryophyta</taxon>
        <taxon>Tracheophyta</taxon>
        <taxon>Spermatophyta</taxon>
        <taxon>Magnoliopsida</taxon>
        <taxon>eudicotyledons</taxon>
        <taxon>Gunneridae</taxon>
        <taxon>Pentapetalae</taxon>
        <taxon>asterids</taxon>
        <taxon>lamiids</taxon>
        <taxon>Solanales</taxon>
        <taxon>Solanaceae</taxon>
        <taxon>Nicotianoideae</taxon>
        <taxon>Nicotianeae</taxon>
        <taxon>Nicotiana</taxon>
    </lineage>
</organism>
<evidence type="ECO:0000313" key="7">
    <source>
        <dbReference type="RefSeq" id="XP_009778715.1"/>
    </source>
</evidence>
<keyword evidence="6" id="KW-1185">Reference proteome</keyword>
<dbReference type="AlphaFoldDB" id="A0A1U7WWU2"/>
<dbReference type="GO" id="GO:0016787">
    <property type="term" value="F:hydrolase activity"/>
    <property type="evidence" value="ECO:0007669"/>
    <property type="project" value="UniProtKB-KW"/>
</dbReference>
<feature type="domain" description="Reverse transcriptase Ty1/copia-type" evidence="4">
    <location>
        <begin position="252"/>
        <end position="334"/>
    </location>
</feature>
<dbReference type="GO" id="GO:0046872">
    <property type="term" value="F:metal ion binding"/>
    <property type="evidence" value="ECO:0007669"/>
    <property type="project" value="UniProtKB-KW"/>
</dbReference>
<dbReference type="SUPFAM" id="SSF53098">
    <property type="entry name" value="Ribonuclease H-like"/>
    <property type="match status" value="1"/>
</dbReference>
<evidence type="ECO:0000256" key="1">
    <source>
        <dbReference type="ARBA" id="ARBA00022723"/>
    </source>
</evidence>
<dbReference type="Pfam" id="PF25597">
    <property type="entry name" value="SH3_retrovirus"/>
    <property type="match status" value="1"/>
</dbReference>
<name>A0A1U7WWU2_NICSY</name>
<dbReference type="PANTHER" id="PTHR42648:SF21">
    <property type="entry name" value="CYSTEINE-RICH RLK (RECEPTOR-LIKE PROTEIN KINASE) 8"/>
    <property type="match status" value="1"/>
</dbReference>
<feature type="domain" description="Retroviral polymerase SH3-like" evidence="5">
    <location>
        <begin position="103"/>
        <end position="160"/>
    </location>
</feature>
<dbReference type="InterPro" id="IPR039537">
    <property type="entry name" value="Retrotran_Ty1/copia-like"/>
</dbReference>
<dbReference type="eggNOG" id="KOG0017">
    <property type="taxonomic scope" value="Eukaryota"/>
</dbReference>